<gene>
    <name evidence="7" type="ORF">A8708_18135</name>
</gene>
<dbReference type="RefSeq" id="WP_068663121.1">
    <property type="nucleotide sequence ID" value="NZ_LYPB01000050.1"/>
</dbReference>
<keyword evidence="4" id="KW-0597">Phosphoprotein</keyword>
<keyword evidence="3" id="KW-0804">Transcription</keyword>
<evidence type="ECO:0008006" key="9">
    <source>
        <dbReference type="Google" id="ProtNLM"/>
    </source>
</evidence>
<proteinExistence type="predicted"/>
<dbReference type="GO" id="GO:0003700">
    <property type="term" value="F:DNA-binding transcription factor activity"/>
    <property type="evidence" value="ECO:0007669"/>
    <property type="project" value="InterPro"/>
</dbReference>
<dbReference type="SMART" id="SM00342">
    <property type="entry name" value="HTH_ARAC"/>
    <property type="match status" value="1"/>
</dbReference>
<dbReference type="InterPro" id="IPR020449">
    <property type="entry name" value="Tscrpt_reg_AraC-type_HTH"/>
</dbReference>
<feature type="modified residue" description="4-aspartylphosphate" evidence="4">
    <location>
        <position position="51"/>
    </location>
</feature>
<dbReference type="Gene3D" id="1.10.10.60">
    <property type="entry name" value="Homeodomain-like"/>
    <property type="match status" value="2"/>
</dbReference>
<dbReference type="InterPro" id="IPR018062">
    <property type="entry name" value="HTH_AraC-typ_CS"/>
</dbReference>
<dbReference type="GO" id="GO:0043565">
    <property type="term" value="F:sequence-specific DNA binding"/>
    <property type="evidence" value="ECO:0007669"/>
    <property type="project" value="InterPro"/>
</dbReference>
<evidence type="ECO:0000259" key="6">
    <source>
        <dbReference type="PROSITE" id="PS50110"/>
    </source>
</evidence>
<dbReference type="PROSITE" id="PS00041">
    <property type="entry name" value="HTH_ARAC_FAMILY_1"/>
    <property type="match status" value="1"/>
</dbReference>
<dbReference type="STRING" id="1850517.A8708_18135"/>
<evidence type="ECO:0000256" key="1">
    <source>
        <dbReference type="ARBA" id="ARBA00023015"/>
    </source>
</evidence>
<dbReference type="Proteomes" id="UP000078454">
    <property type="component" value="Unassembled WGS sequence"/>
</dbReference>
<evidence type="ECO:0000256" key="4">
    <source>
        <dbReference type="PROSITE-ProRule" id="PRU00169"/>
    </source>
</evidence>
<dbReference type="GO" id="GO:0000160">
    <property type="term" value="P:phosphorelay signal transduction system"/>
    <property type="evidence" value="ECO:0007669"/>
    <property type="project" value="InterPro"/>
</dbReference>
<evidence type="ECO:0000259" key="5">
    <source>
        <dbReference type="PROSITE" id="PS01124"/>
    </source>
</evidence>
<dbReference type="Pfam" id="PF12833">
    <property type="entry name" value="HTH_18"/>
    <property type="match status" value="1"/>
</dbReference>
<evidence type="ECO:0000313" key="7">
    <source>
        <dbReference type="EMBL" id="OAS20491.1"/>
    </source>
</evidence>
<dbReference type="InterPro" id="IPR018060">
    <property type="entry name" value="HTH_AraC"/>
</dbReference>
<dbReference type="SMART" id="SM00448">
    <property type="entry name" value="REC"/>
    <property type="match status" value="1"/>
</dbReference>
<organism evidence="7 8">
    <name type="scientific">Paenibacillus oryzisoli</name>
    <dbReference type="NCBI Taxonomy" id="1850517"/>
    <lineage>
        <taxon>Bacteria</taxon>
        <taxon>Bacillati</taxon>
        <taxon>Bacillota</taxon>
        <taxon>Bacilli</taxon>
        <taxon>Bacillales</taxon>
        <taxon>Paenibacillaceae</taxon>
        <taxon>Paenibacillus</taxon>
    </lineage>
</organism>
<dbReference type="PANTHER" id="PTHR43280">
    <property type="entry name" value="ARAC-FAMILY TRANSCRIPTIONAL REGULATOR"/>
    <property type="match status" value="1"/>
</dbReference>
<dbReference type="PANTHER" id="PTHR43280:SF34">
    <property type="entry name" value="ARAC-FAMILY TRANSCRIPTIONAL REGULATOR"/>
    <property type="match status" value="1"/>
</dbReference>
<reference evidence="7 8" key="1">
    <citation type="submission" date="2016-05" db="EMBL/GenBank/DDBJ databases">
        <title>Paenibacillus sp. 1ZS3-15 nov., isolated from the rhizosphere soil.</title>
        <authorList>
            <person name="Zhang X.X."/>
            <person name="Zhang J."/>
        </authorList>
    </citation>
    <scope>NUCLEOTIDE SEQUENCE [LARGE SCALE GENOMIC DNA]</scope>
    <source>
        <strain evidence="7 8">1ZS3-15</strain>
    </source>
</reference>
<dbReference type="AlphaFoldDB" id="A0A198AHH1"/>
<dbReference type="PROSITE" id="PS01124">
    <property type="entry name" value="HTH_ARAC_FAMILY_2"/>
    <property type="match status" value="1"/>
</dbReference>
<dbReference type="PRINTS" id="PR00032">
    <property type="entry name" value="HTHARAC"/>
</dbReference>
<dbReference type="InterPro" id="IPR009057">
    <property type="entry name" value="Homeodomain-like_sf"/>
</dbReference>
<dbReference type="InterPro" id="IPR001789">
    <property type="entry name" value="Sig_transdc_resp-reg_receiver"/>
</dbReference>
<comment type="caution">
    <text evidence="7">The sequence shown here is derived from an EMBL/GenBank/DDBJ whole genome shotgun (WGS) entry which is preliminary data.</text>
</comment>
<dbReference type="Pfam" id="PF00072">
    <property type="entry name" value="Response_reg"/>
    <property type="match status" value="1"/>
</dbReference>
<protein>
    <recommendedName>
        <fullName evidence="9">DNA-binding response regulator</fullName>
    </recommendedName>
</protein>
<feature type="domain" description="Response regulatory" evidence="6">
    <location>
        <begin position="2"/>
        <end position="116"/>
    </location>
</feature>
<keyword evidence="8" id="KW-1185">Reference proteome</keyword>
<dbReference type="SUPFAM" id="SSF46689">
    <property type="entry name" value="Homeodomain-like"/>
    <property type="match status" value="2"/>
</dbReference>
<name>A0A198AHH1_9BACL</name>
<accession>A0A198AHH1</accession>
<keyword evidence="2" id="KW-0238">DNA-binding</keyword>
<dbReference type="OrthoDB" id="1769137at2"/>
<dbReference type="EMBL" id="LYPB01000050">
    <property type="protein sequence ID" value="OAS20491.1"/>
    <property type="molecule type" value="Genomic_DNA"/>
</dbReference>
<dbReference type="InterPro" id="IPR011006">
    <property type="entry name" value="CheY-like_superfamily"/>
</dbReference>
<evidence type="ECO:0000256" key="3">
    <source>
        <dbReference type="ARBA" id="ARBA00023163"/>
    </source>
</evidence>
<feature type="domain" description="HTH araC/xylS-type" evidence="5">
    <location>
        <begin position="254"/>
        <end position="352"/>
    </location>
</feature>
<dbReference type="CDD" id="cd17536">
    <property type="entry name" value="REC_YesN-like"/>
    <property type="match status" value="1"/>
</dbReference>
<sequence length="355" mass="41836">MHVLIVDDVRLIRRSIAKTIEPYCESVVTETNGETALQWLENHYIDVCITDIKMPVMDGLALIEQINEKYPWMATIVVSSYDEFEYAKQSIQLNALEYLLKPIGEAKLIAGLEKAKRRLEIQREQLAAQIIVNHLPQSRRFIDRWLEHVQNANETIPMLIVETLELLESWIDKNYYLLRPVSYLWLKAVTEQLEISESLDITDLKEPDLVNLQPIMNIRHYFRLCAVHTLEIGSQRILETLRGSRDSQTKKLVKKMRAYIDFHLNEKINLQELADLVFMNKTYMCTLFKQETQMTVWNYIIAERMQQARNLLLNEALKIYEIADRVGYEDVDHFTTLFKRHYGLSPLEYKRKLKA</sequence>
<dbReference type="PROSITE" id="PS50110">
    <property type="entry name" value="RESPONSE_REGULATORY"/>
    <property type="match status" value="1"/>
</dbReference>
<evidence type="ECO:0000256" key="2">
    <source>
        <dbReference type="ARBA" id="ARBA00023125"/>
    </source>
</evidence>
<dbReference type="Gene3D" id="3.40.50.2300">
    <property type="match status" value="1"/>
</dbReference>
<evidence type="ECO:0000313" key="8">
    <source>
        <dbReference type="Proteomes" id="UP000078454"/>
    </source>
</evidence>
<keyword evidence="1" id="KW-0805">Transcription regulation</keyword>
<dbReference type="SUPFAM" id="SSF52172">
    <property type="entry name" value="CheY-like"/>
    <property type="match status" value="1"/>
</dbReference>